<comment type="caution">
    <text evidence="2">The sequence shown here is derived from an EMBL/GenBank/DDBJ whole genome shotgun (WGS) entry which is preliminary data.</text>
</comment>
<dbReference type="Pfam" id="PF13573">
    <property type="entry name" value="SprB"/>
    <property type="match status" value="13"/>
</dbReference>
<dbReference type="Proteomes" id="UP000324376">
    <property type="component" value="Unassembled WGS sequence"/>
</dbReference>
<protein>
    <submittedName>
        <fullName evidence="2">Gliding motility-associated-like protein</fullName>
    </submittedName>
</protein>
<feature type="compositionally biased region" description="Low complexity" evidence="1">
    <location>
        <begin position="132"/>
        <end position="143"/>
    </location>
</feature>
<gene>
    <name evidence="2" type="ORF">BD809_10140</name>
</gene>
<dbReference type="InterPro" id="IPR025667">
    <property type="entry name" value="SprB_repeat"/>
</dbReference>
<reference evidence="2 3" key="1">
    <citation type="submission" date="2019-07" db="EMBL/GenBank/DDBJ databases">
        <title>Genomic Encyclopedia of Archaeal and Bacterial Type Strains, Phase II (KMG-II): from individual species to whole genera.</title>
        <authorList>
            <person name="Goeker M."/>
        </authorList>
    </citation>
    <scope>NUCLEOTIDE SEQUENCE [LARGE SCALE GENOMIC DNA]</scope>
    <source>
        <strain evidence="2 3">DSM 17527</strain>
    </source>
</reference>
<dbReference type="OrthoDB" id="607469at2"/>
<accession>A0A5S5CC07</accession>
<evidence type="ECO:0000256" key="1">
    <source>
        <dbReference type="SAM" id="MobiDB-lite"/>
    </source>
</evidence>
<keyword evidence="3" id="KW-1185">Reference proteome</keyword>
<dbReference type="NCBIfam" id="TIGR04131">
    <property type="entry name" value="Bac_Flav_CTERM"/>
    <property type="match status" value="1"/>
</dbReference>
<dbReference type="Pfam" id="PF13585">
    <property type="entry name" value="CHU_C"/>
    <property type="match status" value="1"/>
</dbReference>
<sequence>MKTIVPIKIVLVMFLVFASTISNIYAQEIVPLSVRQTADRINGNLVMTGNSIVGLRQTSAGFFDPNAAYNGTLNNGNSISDYIDIDGDPSTFSSSSADIETPRPGCTRIVYAGLYWSATYYLVRTGDSDFNNPAPNDVNNRNGNEQRTGLPAQDARKLGANDFRDVKFKVPGGTYVDITASDIIYDGYRNTPTNPSNTANDDVPYVCYADVTSLIDQSNPTGTYTLANMNATIGLTSGVSGASGGWVLVVVYEDALEPSRYISTADGFIQIQRGDDPVDFTYSGFTTLPGTLPVRARYGVAGLEGDRSISGDRLRMRNRFGTFVSLGSTTGAPNATGNFFDSSVSFNNNYLTNRNPSSTNTLGLDVDLFDLPNTGNTLLGNNQTSATFRLTTGGDTYRVFLNTFAVDIIEPELQVIKRVYDTDGITDITNASVELGDELFYDLEIQNVGNEDLVDGSVVVRDILPANTDLVGVQDATLPPGVTYTFPSPGIVDFNIPADLVEAGINGLPGDLPIHIRFRARLVNSCEDLRDACSNTIQNSALATFTGAISGATRTNNSSSVIGACGNTDGEATNFLANVPACSKSVLACTSDLRLEAGAGYDRYTWSGPGISPPIVTTVNFLNVPVPQTGTYSVVKEDTDPSDGTCMSLTEEYEVQSFSDITNPISNYVNGTTVTTENCSGLEIPQISLCGSQTMFLETNFSSSGFRSISWQRLAPSGACVSDPNDPCSSISSDCTGANWVEEPGGNVANFTVGTAGDYRILAEFDGGCFIPFYFSVFKNDYQPLLDMTPIECGNDGSVTVTNVPSSDYAFSLSPGGPYTNTTGVFAITTPGDVTVYGIDTTFPGGCEYTATINVPEISPTYSVTAYDPSCINDTNGTGFGTIIIAVTGGSPEYEYTIDAPSLATPIVIPNSGANNGNYTQNGLQPDTYTVEVISNRPNQAPNCIYNETVTINPAPDFRAEVVLVAPETCETGAIVEVNVLAGSGNYLYDDGTGNFTANNQFELPMPVDPTATYTFYVSDENIAAGVPACIIEASITNIEPYQPIVIDNVTVTSPTCPGDGGQVRVEVSPAVSGRTYTYELLQRANATDTVPTQVDLITSPLRDITFTNIPAGDFYLARVSHENTTPPGTTPPTICPVDSTPDFSITDATAVTLTASITQEYRCDAAGTGVQTATITVAPLLGAGYSYSIDGVDYSNTTGEFTGLTDGTYTVYARDASTVACPVASTPMVVEPLQEVNSLSFTQTAIQCPALTSTVTVSATGTNGASSFEYRIAAPAGDATTFAATDTYTLAVGTYTFEARTTTDGCVYSDTVTINAIDNITVNGSATAEPTCNGDVDGALSFTVNDIDLTTNTYEYTVSGGTIAAPTTVTGQNTTPISVTGLGAGTYTILVRDEVTNCTNTDTVVITEPAVLGFTFTTDAADCGNNTGSITVTATGGRGGYQYELRDAAETLPAIVAYQNNNTFANLAPGTYTVFVRDTNDPTTACETPSQTVVIDQTQLPVLTAIAGGDACYDTTDQASQWITITPGTTPTGPFTYSLNGGAPQAVDFTTPAGLPADSFEIPNLTPGTYTVTVQNTASTCSSAPLSFTIQPELTITAALTKEITCAPTEDATITFSTTGGNGSNVIAILRDGAVIDAAYAGGSPYATNVAGTYEIRVTDGESCEATSAPIVVAPYTPVTATATPTDPTCPGGTGSILVTATAGSGPFTYVLDGTTSVGPVAATSNTFTGVAIGAHSIEVSDQYGCSVMVNATIASPPALTADIAITRDYSCDAAGTGIIFGQISVTNPANGNGSYEYSIDGVDYTNVTGVFDNLTDGTYTLYIRDTNTSACPVNLGDLTIDPLQEVTDIAFVQTQMQCPALTTDVTLTATGTNGASSFEYRIAAPAGDATTFAATDTYTLAAGTYTFESRTTTDGCVYSETYTVDPIDQIVVNASVTAEPTCNGDTDGALSFNVTNLGTHNYTYTVTNGAAVVVASGGPIATTPTPITGLGADTYTVEVTDTTTNCTNTDTVVITEPAVLGFTFTTDAADCGNNTGSITVTATGGRGGYQYELRDAAETLPAIVAYQNNNTFANLAPGTYTVFVRDTNDPTTACETPSQTVVIDQTQLPVLTAIAGGDACYDTTDQASQWITITPGTTPTGPFTYSLNGGAPQAVDFTTPAGLPADSFEIPNLTPGTYTVTVQNTASTCSSAPLSFTIQPELTITAALTKEITCAPTEDATITFSTTGGNGSNVIAILRDGAVIDAAYAGGSPYATNVAGTYEIRVTDGESCEATSAPIVVAPYTPVTATATPTDPTCPGGTGSILVTATAGSGPFTYVLDGTTSVGPVAATSNTFTGVAIGAHSIEVSDQYGCSVMVNATIASPPALTADIAITRDYSCDAAGTGIIFGQISVTNPANGNGSYEYSIDGVDYTNVTGVFDNLTDGTYTLYIRDTNTSACPVNLGDLTIDPLQEVTDIAFVQTQMQCPALTTDVTLTATGTNGASSFEYRIAAPAGDATTFAATDTYTLAAGTYTFESRTTTDGCVYSETYTVDPIDQIVVNASVTAEPTCNGDTDGALSFNVTNLGTHNYTYTVTNGAAVVVASGGPIATTPTPITGLGADTYTVEVTDITTNCTNTDTVVITEPAVITVSATSAEANCGDSTGAVIATASGGRGSLQYELRDSAGVVIIRGYQSSSFFAALAAGDYTVFVRDASLPTACETPTGVPITVGTKAAPTIAAVSGGDACYDTTDQASQWITITPGVAAPLGPFTYSLNGGADVAVTFLPGPAPANTFEIPSLTPGTYDVTVTNTDTNCTTATTTFTIAPQVRIVASLTKDLDCSGSPDAVIDVTTADGNGTRTIEVSSDGGATYTATTSPFTTGVAGNYQFRVTDSEGCTADSTIIIVTDNPEPVATAVASDATCNGLADGSVVITVDTTIGTGPYEIDFNGLGYSNQTTYGNLAAGTYTYFVRDAKGCINSPAFSITVGEPAPVVVGTENNVDITCGATGNVLGRIDLSNITGGTLPYTYSLLNLDNTLATTSTVQPIGPTTDDFVVFNDLDFGDYKVRIEDDNGCIYEFTYNIATPAIFTVATSTTATCSNGVTADINVSGGTGPFLIREYPSGVAGPLNGLPVSSGAPERNHRFTNIPFDSPYTYEIIDTNTGCTDIQSIAPVSSPSLMNIAVTENNVSCTTNADGSIDYSIDTYQGNQLTYDVYRTSDLFTDINGTLVFGNGNPEAVGATATGTISGFGPGEYLLRVTESDPTVLDPCNASIEFTITEPTPLAIVETSNTVGNCNTFAEVVVNGQGGTPPYRYAPVLDGAAAPAPAAYNANNVLSLDQSLGLDWDVYILDANDCAVLPPLDVTITATADPVFTSVPAFVDDACTFDNNYTFTVNATGTGQLQYGIDDGDTGTADTPVFVTDTPNDGIFTYTVTTPGTYTLTVRDANGCFDTGSITVYEEVLVDADFTTPPTCRNADGEITVTSVTGGSDYATNPSNFSFTLVDNGTNAIVAGPQASNIFPGIAAGDYRVEVLDSAIASAPGCTATVNVSRTVPLDPIVTGTSEDVSCFGASDGSITVVLDPTTDGDTPYAYEIYQGATLIAGPQASPVFTGLFAAGTYQMVVTSGRGCANAPVDIVVGTPTQVTATASQTAYSCAADNSEIYPDITVTIENGTPPYTISYTTPAITVTNQTVTDADGTTAGVQYVIDADQAGNYDITVNDSNGCPLVLPTETVNPFPIMNNPLVTRDATAINGGVISCDNPEGVIVSIDRILGNTSGYQFDLLPMGTATQVVAEDASGTTSSATFNLAAPGSYTFRITDLQTGCTIDTAPYVVAPYDTIDAIATEVTSVLCAGDTTGEINLEITGYTGTYNYIVTNTTTSTVEATGSGDTALANPLLISGLPSGTFTVNVEALDTPFCDEVSNVVTITQPTPLALSLSSATTPNCTDLVSHVVMDAVGGVGPYSFNYAAGVLPQPDPATYPETNTFDLDPATSLDWVIFVRDANNCVERVEITIPDVTPNPILNAPLPQFVDDPCTFDNNYTFTVTATGFGTLTYQLDSGVAVVGNVDNNTHQFTVTAAGTYQVTVYDENGCPSNQETITVYPELIVTATFTDPTCRAADGTVVATVTGGSASAANWTFDLIDVGTGVTLVGVTQVAGPGANEVTFGNVPNGDYRVEVTDSAIGPAPGCTDTFDITVPRFEDPIVTGTSEPVSCFGASDGTVTVVLDPSTDDDTPYAYELYQGVTLIAGPQASPVFTGLAANTYDMVVTSSKSCVNTPVAITVGTPAVLDATTSQSNYTCDASNNDNFPDITIDITGGNAPYRISYNGPTGTFTNIVVNGVQHVVDADIDGTYNFTIEDSKGCTFAVSETVNPFPIMNNPLVTRDATAINGGVISCDNPEGVIVSIDRILGNTSGYQFDLLPMGTATQVVAEDASGTTSSATFNLAAPGSYTFRITDLQTGCTIDTAPYVVAPYDTIDAIATEVTSVLCAGDTTGEINLEITGYTGTYNYIVTNTTTSTVEATGSGDTALANPLLISGLPSGTFTVNVEALDTPFCDEVSNVVTITQPTPLALSLSSATTPNCTDLVSHVVMDAVGGVGPYSFNYAAGVLPQPDPATYPETNTFDLDPATSLDWVIFVRDANNCVERVEITIPDVTPNPILNAPLPQFVDDPCTFDNNYTFTVTATGFGTLTYQLDSGVAVVGNVDNNTHQFTVTAAGTYQVTVYDENGCPSNQETITVYPELIVTATFTDPTCRAADGTVVATVTGGSASAANWTFDLIDVGTGVTLVGVTQVAGPGANEVTFGNVPNGDYRVEVTDSAIGPAPGCTDTFDITVPRFEDPIVTGTSEPVSCFGASDGTVTVVLDPSTDDDTPYAYELYQGVTLIAGPQASPVFTGLAANTYDMVVTSSKSCVNTPVAITVGTPAVLDATTLQSNYTCDASNNDNFPDITIDITGGNAPYRISYNGPTGTFTNIVVSGAQHVVDADIDGVYNFTIEDSKGCTFAVSETVNPFPIMTNPTATLVTRINCNPDPEVVTVTIDGGTPSGDFLFEVTNGPAVVASQTITATGPTTSATFNLPAVGTYNFTITDQTTTCTIPIAYTVAQFNTIEIVAAQETPETCFGDADGTINISITGYTGAYSYRVLDASSTVVATGTGDTAVNPYVLPSTFSLGSYTVEITETVDPFCVEVSNSVQINGPLAPLDLTIIPINLQEYCDPASNGGFQATVTGAQGTVTYSIGGAPLPDNITGRFEGLPAGTYTVTATDDNGTFSCTDVETVTIAAPANDVVVTLTSTDVTCFGSVDGQIVASATGSNGPFRYSIRAGGGTESAPQTSNTFENLRPNVMYTITAYDEIGCVATETATLAEPAEVTVNVTSGPLLNCGDTTGTFTVSGTTSAGGGITTYYVVDQAGITTSQANGNFTLPEGSYQFYVEDANGCESQRSNAVVVAPIEDITLVLDTRFSESVNCFGEASARINASVTGGFGDYTFELVGPVSGIQSQSLFTDLPAGNYEYIVRTARACEARATFTVDTPTQLVASVTETDVLCNGEDDGQIRIEVTPGTGTAPYSFAISTDAGRFLNDASDGLPNEHTFSDLGPGVYDVYIQDANGCSLIEQRTIIEPNPLQVAVLGAITPETCADENDGGVTIEITGGTAPYETNITNNDADFVAGQFIFDNLPGGGLTIFVRDANGCRIELPVLIPEGVALTATLEQGLECPVYQIGEDNQTVLVSEESHFIQFNIPEVLQDVNIIYTLNGINGTPNPSSNQNTTGRFVVEPGQYEAVMESGLCTQIIDTVRVDEYVPLTVPVPQMTNNPEDPNEYSIQVEGGVGEYTYYVTFEGEERELTSDIFAIRKSGLYLIRVVDASGCEVSAIHELTYINIRIPNYFTPNGDGTDDYWYPGQITPFVDDPFYFENMEVKVFDRYGRLLGEFSGDEEGWDGIYQGKELPSGDYWYTIILNDVDDRQFTGHFTLYR</sequence>
<dbReference type="InterPro" id="IPR026341">
    <property type="entry name" value="T9SS_type_B"/>
</dbReference>
<dbReference type="RefSeq" id="WP_148780938.1">
    <property type="nucleotide sequence ID" value="NZ_VNHU01000001.1"/>
</dbReference>
<dbReference type="EMBL" id="VNHU01000001">
    <property type="protein sequence ID" value="TYP76895.1"/>
    <property type="molecule type" value="Genomic_DNA"/>
</dbReference>
<evidence type="ECO:0000313" key="2">
    <source>
        <dbReference type="EMBL" id="TYP76895.1"/>
    </source>
</evidence>
<name>A0A5S5CC07_9FLAO</name>
<organism evidence="2 3">
    <name type="scientific">Aquimarina intermedia</name>
    <dbReference type="NCBI Taxonomy" id="350814"/>
    <lineage>
        <taxon>Bacteria</taxon>
        <taxon>Pseudomonadati</taxon>
        <taxon>Bacteroidota</taxon>
        <taxon>Flavobacteriia</taxon>
        <taxon>Flavobacteriales</taxon>
        <taxon>Flavobacteriaceae</taxon>
        <taxon>Aquimarina</taxon>
    </lineage>
</organism>
<proteinExistence type="predicted"/>
<feature type="region of interest" description="Disordered" evidence="1">
    <location>
        <begin position="132"/>
        <end position="152"/>
    </location>
</feature>
<evidence type="ECO:0000313" key="3">
    <source>
        <dbReference type="Proteomes" id="UP000324376"/>
    </source>
</evidence>